<proteinExistence type="predicted"/>
<evidence type="ECO:0000256" key="1">
    <source>
        <dbReference type="SAM" id="Phobius"/>
    </source>
</evidence>
<keyword evidence="3" id="KW-1185">Reference proteome</keyword>
<accession>A0ABV4QR16</accession>
<comment type="caution">
    <text evidence="2">The sequence shown here is derived from an EMBL/GenBank/DDBJ whole genome shotgun (WGS) entry which is preliminary data.</text>
</comment>
<keyword evidence="1" id="KW-0472">Membrane</keyword>
<feature type="transmembrane region" description="Helical" evidence="1">
    <location>
        <begin position="64"/>
        <end position="83"/>
    </location>
</feature>
<dbReference type="Pfam" id="PF06912">
    <property type="entry name" value="DUF1275"/>
    <property type="match status" value="1"/>
</dbReference>
<feature type="transmembrane region" description="Helical" evidence="1">
    <location>
        <begin position="89"/>
        <end position="108"/>
    </location>
</feature>
<dbReference type="EMBL" id="JAXCEH010000001">
    <property type="protein sequence ID" value="MFA1552412.1"/>
    <property type="molecule type" value="Genomic_DNA"/>
</dbReference>
<reference evidence="2 3" key="1">
    <citation type="submission" date="2023-11" db="EMBL/GenBank/DDBJ databases">
        <title>Actinomadura monticuli sp. nov., isolated from volcanic ash.</title>
        <authorList>
            <person name="Lee S.D."/>
            <person name="Yang H."/>
            <person name="Kim I.S."/>
        </authorList>
    </citation>
    <scope>NUCLEOTIDE SEQUENCE [LARGE SCALE GENOMIC DNA]</scope>
    <source>
        <strain evidence="2 3">DSM 45346</strain>
    </source>
</reference>
<keyword evidence="1" id="KW-1133">Transmembrane helix</keyword>
<dbReference type="InterPro" id="IPR010699">
    <property type="entry name" value="DUF1275"/>
</dbReference>
<gene>
    <name evidence="2" type="ORF">SM436_01780</name>
</gene>
<feature type="transmembrane region" description="Helical" evidence="1">
    <location>
        <begin position="181"/>
        <end position="198"/>
    </location>
</feature>
<evidence type="ECO:0000313" key="3">
    <source>
        <dbReference type="Proteomes" id="UP001569904"/>
    </source>
</evidence>
<sequence>MPRVRRRAVTPAGRTVILPGLALVSASTDAISYLGLGHVFTANMTGNTALLGIGIAAGKAGAALRPACALAGFVLGVVVSQLLVGRRRLLASCLAAELVPLAAWFGWWHAMDEPAHGPPRYGYILLAGIAMGLQSGAVTRLGVRGVTTVFITGTITSLTADLTGRLRGRPLPRPPSHPLQVSVLVFFLAGVVAGAYAFRYWGGTAALVPLGILAVLTAAACAQPPEKDR</sequence>
<feature type="transmembrane region" description="Helical" evidence="1">
    <location>
        <begin position="143"/>
        <end position="160"/>
    </location>
</feature>
<dbReference type="Proteomes" id="UP001569904">
    <property type="component" value="Unassembled WGS sequence"/>
</dbReference>
<feature type="transmembrane region" description="Helical" evidence="1">
    <location>
        <begin position="204"/>
        <end position="222"/>
    </location>
</feature>
<protein>
    <submittedName>
        <fullName evidence="2">YoaK family protein</fullName>
    </submittedName>
</protein>
<keyword evidence="1" id="KW-0812">Transmembrane</keyword>
<dbReference type="PANTHER" id="PTHR37314:SF4">
    <property type="entry name" value="UPF0700 TRANSMEMBRANE PROTEIN YOAK"/>
    <property type="match status" value="1"/>
</dbReference>
<evidence type="ECO:0000313" key="2">
    <source>
        <dbReference type="EMBL" id="MFA1552412.1"/>
    </source>
</evidence>
<organism evidence="2 3">
    <name type="scientific">Actinomadura chokoriensis</name>
    <dbReference type="NCBI Taxonomy" id="454156"/>
    <lineage>
        <taxon>Bacteria</taxon>
        <taxon>Bacillati</taxon>
        <taxon>Actinomycetota</taxon>
        <taxon>Actinomycetes</taxon>
        <taxon>Streptosporangiales</taxon>
        <taxon>Thermomonosporaceae</taxon>
        <taxon>Actinomadura</taxon>
    </lineage>
</organism>
<dbReference type="RefSeq" id="WP_371938689.1">
    <property type="nucleotide sequence ID" value="NZ_JAXCEH010000001.1"/>
</dbReference>
<name>A0ABV4QR16_9ACTN</name>
<dbReference type="PANTHER" id="PTHR37314">
    <property type="entry name" value="SLR0142 PROTEIN"/>
    <property type="match status" value="1"/>
</dbReference>
<feature type="transmembrane region" description="Helical" evidence="1">
    <location>
        <begin position="120"/>
        <end position="137"/>
    </location>
</feature>